<accession>A0A6A7C8X5</accession>
<keyword evidence="7" id="KW-1185">Reference proteome</keyword>
<dbReference type="InterPro" id="IPR050300">
    <property type="entry name" value="GDXG_lipolytic_enzyme"/>
</dbReference>
<dbReference type="OrthoDB" id="5354320at2759"/>
<dbReference type="PROSITE" id="PS01173">
    <property type="entry name" value="LIPASE_GDXG_HIS"/>
    <property type="match status" value="1"/>
</dbReference>
<evidence type="ECO:0000256" key="3">
    <source>
        <dbReference type="PROSITE-ProRule" id="PRU10038"/>
    </source>
</evidence>
<dbReference type="InterPro" id="IPR002168">
    <property type="entry name" value="Lipase_GDXG_HIS_AS"/>
</dbReference>
<feature type="region of interest" description="Disordered" evidence="4">
    <location>
        <begin position="304"/>
        <end position="332"/>
    </location>
</feature>
<name>A0A6A7C8X5_9PEZI</name>
<reference evidence="6" key="1">
    <citation type="journal article" date="2020" name="Stud. Mycol.">
        <title>101 Dothideomycetes genomes: a test case for predicting lifestyles and emergence of pathogens.</title>
        <authorList>
            <person name="Haridas S."/>
            <person name="Albert R."/>
            <person name="Binder M."/>
            <person name="Bloem J."/>
            <person name="Labutti K."/>
            <person name="Salamov A."/>
            <person name="Andreopoulos B."/>
            <person name="Baker S."/>
            <person name="Barry K."/>
            <person name="Bills G."/>
            <person name="Bluhm B."/>
            <person name="Cannon C."/>
            <person name="Castanera R."/>
            <person name="Culley D."/>
            <person name="Daum C."/>
            <person name="Ezra D."/>
            <person name="Gonzalez J."/>
            <person name="Henrissat B."/>
            <person name="Kuo A."/>
            <person name="Liang C."/>
            <person name="Lipzen A."/>
            <person name="Lutzoni F."/>
            <person name="Magnuson J."/>
            <person name="Mondo S."/>
            <person name="Nolan M."/>
            <person name="Ohm R."/>
            <person name="Pangilinan J."/>
            <person name="Park H.-J."/>
            <person name="Ramirez L."/>
            <person name="Alfaro M."/>
            <person name="Sun H."/>
            <person name="Tritt A."/>
            <person name="Yoshinaga Y."/>
            <person name="Zwiers L.-H."/>
            <person name="Turgeon B."/>
            <person name="Goodwin S."/>
            <person name="Spatafora J."/>
            <person name="Crous P."/>
            <person name="Grigoriev I."/>
        </authorList>
    </citation>
    <scope>NUCLEOTIDE SEQUENCE</scope>
    <source>
        <strain evidence="6">CBS 480.64</strain>
    </source>
</reference>
<evidence type="ECO:0000256" key="4">
    <source>
        <dbReference type="SAM" id="MobiDB-lite"/>
    </source>
</evidence>
<dbReference type="InterPro" id="IPR033140">
    <property type="entry name" value="Lipase_GDXG_put_SER_AS"/>
</dbReference>
<feature type="active site" evidence="3">
    <location>
        <position position="238"/>
    </location>
</feature>
<dbReference type="Pfam" id="PF07859">
    <property type="entry name" value="Abhydrolase_3"/>
    <property type="match status" value="1"/>
</dbReference>
<evidence type="ECO:0000313" key="7">
    <source>
        <dbReference type="Proteomes" id="UP000799421"/>
    </source>
</evidence>
<dbReference type="PANTHER" id="PTHR48081:SF25">
    <property type="entry name" value="PUTATIVE (AFU_ORTHOLOGUE AFUA_3G11560)-RELATED"/>
    <property type="match status" value="1"/>
</dbReference>
<dbReference type="InterPro" id="IPR029058">
    <property type="entry name" value="AB_hydrolase_fold"/>
</dbReference>
<dbReference type="Proteomes" id="UP000799421">
    <property type="component" value="Unassembled WGS sequence"/>
</dbReference>
<protein>
    <submittedName>
        <fullName evidence="6">Lipase/esterase</fullName>
    </submittedName>
</protein>
<dbReference type="EMBL" id="MU005959">
    <property type="protein sequence ID" value="KAF2863890.1"/>
    <property type="molecule type" value="Genomic_DNA"/>
</dbReference>
<dbReference type="InterPro" id="IPR013094">
    <property type="entry name" value="AB_hydrolase_3"/>
</dbReference>
<evidence type="ECO:0000259" key="5">
    <source>
        <dbReference type="Pfam" id="PF07859"/>
    </source>
</evidence>
<sequence length="486" mass="53290">MSTPLEIAKLLVPQIPNLTVAAINHSLGRNQTSSKWTLRMTIGVEILRKMVRNADTSKSLAATQAVTLRDSGIPSNVWVAKDTFPVPETNNLCEATYDAIQALKTTPEELKLSQTPNLKPVQVEWTTPSWTGKPLPEGFSESDKFAKLHNTPEPMVILYFHGGAYYLCDPCTHRGFVAKLASPSNAIVCSVRYRLAPQSAFPEQLLDALLAYLTLLHPPKGSLHDAIPPSRIVFAGDSAGGNLVFALLQLLLQFQRTGTKVRFGEGEGSPIPLPAGASANSGWFDIARALPSGARNADWDFLPLPNHDGDINSRPSQPNEEERPGKAQIWPTNPPRGDLFCDLELLDHPLVSPTAAADWKGAPPMYHCVGEEMLEDDIRTLAKRAAEQGVAVQLDAFEAMPHCFALTAPDGTPLANVCMDSWARFCARPGHEGCRGRFWDVKSRSKEFDVATCTDLTVEKARKYMNEVKVRRIKAFREGRTSGMGL</sequence>
<feature type="domain" description="Alpha/beta hydrolase fold-3" evidence="5">
    <location>
        <begin position="157"/>
        <end position="405"/>
    </location>
</feature>
<organism evidence="6 7">
    <name type="scientific">Piedraia hortae CBS 480.64</name>
    <dbReference type="NCBI Taxonomy" id="1314780"/>
    <lineage>
        <taxon>Eukaryota</taxon>
        <taxon>Fungi</taxon>
        <taxon>Dikarya</taxon>
        <taxon>Ascomycota</taxon>
        <taxon>Pezizomycotina</taxon>
        <taxon>Dothideomycetes</taxon>
        <taxon>Dothideomycetidae</taxon>
        <taxon>Capnodiales</taxon>
        <taxon>Piedraiaceae</taxon>
        <taxon>Piedraia</taxon>
    </lineage>
</organism>
<dbReference type="SUPFAM" id="SSF53474">
    <property type="entry name" value="alpha/beta-Hydrolases"/>
    <property type="match status" value="1"/>
</dbReference>
<dbReference type="GO" id="GO:0016787">
    <property type="term" value="F:hydrolase activity"/>
    <property type="evidence" value="ECO:0007669"/>
    <property type="project" value="UniProtKB-KW"/>
</dbReference>
<dbReference type="PANTHER" id="PTHR48081">
    <property type="entry name" value="AB HYDROLASE SUPERFAMILY PROTEIN C4A8.06C"/>
    <property type="match status" value="1"/>
</dbReference>
<keyword evidence="2" id="KW-0378">Hydrolase</keyword>
<dbReference type="PROSITE" id="PS01174">
    <property type="entry name" value="LIPASE_GDXG_SER"/>
    <property type="match status" value="1"/>
</dbReference>
<evidence type="ECO:0000256" key="2">
    <source>
        <dbReference type="ARBA" id="ARBA00022801"/>
    </source>
</evidence>
<dbReference type="Gene3D" id="3.40.50.1820">
    <property type="entry name" value="alpha/beta hydrolase"/>
    <property type="match status" value="1"/>
</dbReference>
<gene>
    <name evidence="6" type="ORF">K470DRAFT_240869</name>
</gene>
<evidence type="ECO:0000256" key="1">
    <source>
        <dbReference type="ARBA" id="ARBA00010515"/>
    </source>
</evidence>
<dbReference type="AlphaFoldDB" id="A0A6A7C8X5"/>
<evidence type="ECO:0000313" key="6">
    <source>
        <dbReference type="EMBL" id="KAF2863890.1"/>
    </source>
</evidence>
<proteinExistence type="inferred from homology"/>
<comment type="similarity">
    <text evidence="1">Belongs to the 'GDXG' lipolytic enzyme family.</text>
</comment>